<evidence type="ECO:0000256" key="1">
    <source>
        <dbReference type="ARBA" id="ARBA00004141"/>
    </source>
</evidence>
<proteinExistence type="inferred from homology"/>
<feature type="transmembrane region" description="Helical" evidence="7">
    <location>
        <begin position="198"/>
        <end position="231"/>
    </location>
</feature>
<dbReference type="Proteomes" id="UP000612055">
    <property type="component" value="Unassembled WGS sequence"/>
</dbReference>
<dbReference type="Gene3D" id="1.20.1080.10">
    <property type="entry name" value="Glycerol uptake facilitator protein"/>
    <property type="match status" value="1"/>
</dbReference>
<organism evidence="8 9">
    <name type="scientific">Edaphochlamys debaryana</name>
    <dbReference type="NCBI Taxonomy" id="47281"/>
    <lineage>
        <taxon>Eukaryota</taxon>
        <taxon>Viridiplantae</taxon>
        <taxon>Chlorophyta</taxon>
        <taxon>core chlorophytes</taxon>
        <taxon>Chlorophyceae</taxon>
        <taxon>CS clade</taxon>
        <taxon>Chlamydomonadales</taxon>
        <taxon>Chlamydomonadales incertae sedis</taxon>
        <taxon>Edaphochlamys</taxon>
    </lineage>
</organism>
<comment type="caution">
    <text evidence="8">The sequence shown here is derived from an EMBL/GenBank/DDBJ whole genome shotgun (WGS) entry which is preliminary data.</text>
</comment>
<feature type="transmembrane region" description="Helical" evidence="7">
    <location>
        <begin position="243"/>
        <end position="265"/>
    </location>
</feature>
<evidence type="ECO:0008006" key="10">
    <source>
        <dbReference type="Google" id="ProtNLM"/>
    </source>
</evidence>
<name>A0A835XVZ4_9CHLO</name>
<dbReference type="GO" id="GO:0015499">
    <property type="term" value="F:formate transmembrane transporter activity"/>
    <property type="evidence" value="ECO:0007669"/>
    <property type="project" value="TreeGrafter"/>
</dbReference>
<dbReference type="InterPro" id="IPR023271">
    <property type="entry name" value="Aquaporin-like"/>
</dbReference>
<comment type="similarity">
    <text evidence="6">Belongs to the FNT transporter (TC 1.A.16) family.</text>
</comment>
<reference evidence="8" key="1">
    <citation type="journal article" date="2020" name="bioRxiv">
        <title>Comparative genomics of Chlamydomonas.</title>
        <authorList>
            <person name="Craig R.J."/>
            <person name="Hasan A.R."/>
            <person name="Ness R.W."/>
            <person name="Keightley P.D."/>
        </authorList>
    </citation>
    <scope>NUCLEOTIDE SEQUENCE</scope>
    <source>
        <strain evidence="8">CCAP 11/70</strain>
    </source>
</reference>
<dbReference type="AlphaFoldDB" id="A0A835XVZ4"/>
<evidence type="ECO:0000256" key="4">
    <source>
        <dbReference type="ARBA" id="ARBA00022989"/>
    </source>
</evidence>
<evidence type="ECO:0000256" key="5">
    <source>
        <dbReference type="ARBA" id="ARBA00023136"/>
    </source>
</evidence>
<feature type="transmembrane region" description="Helical" evidence="7">
    <location>
        <begin position="285"/>
        <end position="309"/>
    </location>
</feature>
<evidence type="ECO:0000313" key="9">
    <source>
        <dbReference type="Proteomes" id="UP000612055"/>
    </source>
</evidence>
<dbReference type="OrthoDB" id="4829at2759"/>
<evidence type="ECO:0000313" key="8">
    <source>
        <dbReference type="EMBL" id="KAG2491238.1"/>
    </source>
</evidence>
<keyword evidence="4 7" id="KW-1133">Transmembrane helix</keyword>
<dbReference type="FunFam" id="1.20.1080.10:FF:000011">
    <property type="entry name" value="Formate family transporter"/>
    <property type="match status" value="1"/>
</dbReference>
<protein>
    <recommendedName>
        <fullName evidence="10">Formate/nitrite transporter</fullName>
    </recommendedName>
</protein>
<evidence type="ECO:0000256" key="6">
    <source>
        <dbReference type="ARBA" id="ARBA00049660"/>
    </source>
</evidence>
<gene>
    <name evidence="8" type="ORF">HYH03_010446</name>
</gene>
<keyword evidence="2" id="KW-0813">Transport</keyword>
<sequence length="404" mass="43960">MASSAKSTDGNGVGMVQMAIAHVDGMMAASEPLVEPNGRIYHDEHFAHGTMAGGDNDADAGAWDRKPTMGAPVARYTTRNMDASETLQRTTMTGQPGIAVQLGMPMPKWPAGHHSAAFEAVSVKKSLILSPAEIYAECAHHGEEKSKYPWYKLMLLTMAAGFYVGFGYTTCMLVGGMLDQAPGVGTPEEENYGLYKLIFGAVGFPFAFTTIIVCGADLFTSLCAYMMAAWWEGKVTVWDQMRMLFFSWWGNFAGCAIMAGLFKASEVYDGKSYTLIHTAYQKVSYGWGATFVKGIFANWLVGIATWMANAAQDLTGKAVGIWLPISAFAMLGFEHSIANMFVFLMAWAQGANITAEQFIWRNLIPATLGNWVGGAICVATVYAFSYGRTPKLIGQWVDKKLKKA</sequence>
<accession>A0A835XVZ4</accession>
<dbReference type="Pfam" id="PF01226">
    <property type="entry name" value="Form_Nir_trans"/>
    <property type="match status" value="1"/>
</dbReference>
<evidence type="ECO:0000256" key="2">
    <source>
        <dbReference type="ARBA" id="ARBA00022448"/>
    </source>
</evidence>
<comment type="subcellular location">
    <subcellularLocation>
        <location evidence="1">Membrane</location>
        <topology evidence="1">Multi-pass membrane protein</topology>
    </subcellularLocation>
</comment>
<feature type="transmembrane region" description="Helical" evidence="7">
    <location>
        <begin position="153"/>
        <end position="178"/>
    </location>
</feature>
<dbReference type="EMBL" id="JAEHOE010000055">
    <property type="protein sequence ID" value="KAG2491238.1"/>
    <property type="molecule type" value="Genomic_DNA"/>
</dbReference>
<dbReference type="PANTHER" id="PTHR30520">
    <property type="entry name" value="FORMATE TRANSPORTER-RELATED"/>
    <property type="match status" value="1"/>
</dbReference>
<keyword evidence="9" id="KW-1185">Reference proteome</keyword>
<evidence type="ECO:0000256" key="7">
    <source>
        <dbReference type="SAM" id="Phobius"/>
    </source>
</evidence>
<keyword evidence="3 7" id="KW-0812">Transmembrane</keyword>
<dbReference type="InterPro" id="IPR000292">
    <property type="entry name" value="For/NO2_transpt"/>
</dbReference>
<evidence type="ECO:0000256" key="3">
    <source>
        <dbReference type="ARBA" id="ARBA00022692"/>
    </source>
</evidence>
<keyword evidence="5 7" id="KW-0472">Membrane</keyword>
<feature type="transmembrane region" description="Helical" evidence="7">
    <location>
        <begin position="368"/>
        <end position="386"/>
    </location>
</feature>
<dbReference type="InterPro" id="IPR024002">
    <property type="entry name" value="For/NO2_transpt_CS"/>
</dbReference>
<feature type="transmembrane region" description="Helical" evidence="7">
    <location>
        <begin position="321"/>
        <end position="348"/>
    </location>
</feature>
<dbReference type="PANTHER" id="PTHR30520:SF6">
    <property type="entry name" value="FORMATE_NITRATE FAMILY TRANSPORTER (EUROFUNG)"/>
    <property type="match status" value="1"/>
</dbReference>
<dbReference type="GO" id="GO:0005886">
    <property type="term" value="C:plasma membrane"/>
    <property type="evidence" value="ECO:0007669"/>
    <property type="project" value="TreeGrafter"/>
</dbReference>
<dbReference type="PROSITE" id="PS01005">
    <property type="entry name" value="FORMATE_NITRITE_TP_1"/>
    <property type="match status" value="1"/>
</dbReference>